<dbReference type="GO" id="GO:0005737">
    <property type="term" value="C:cytoplasm"/>
    <property type="evidence" value="ECO:0007669"/>
    <property type="project" value="UniProtKB-ARBA"/>
</dbReference>
<evidence type="ECO:0000256" key="1">
    <source>
        <dbReference type="ARBA" id="ARBA00022658"/>
    </source>
</evidence>
<evidence type="ECO:0000256" key="2">
    <source>
        <dbReference type="SAM" id="Coils"/>
    </source>
</evidence>
<keyword evidence="3" id="KW-0732">Signal</keyword>
<dbReference type="GeneTree" id="ENSGT00940000153798"/>
<evidence type="ECO:0000259" key="4">
    <source>
        <dbReference type="PROSITE" id="PS50010"/>
    </source>
</evidence>
<reference evidence="5" key="1">
    <citation type="submission" date="2025-08" db="UniProtKB">
        <authorList>
            <consortium name="Ensembl"/>
        </authorList>
    </citation>
    <scope>IDENTIFICATION</scope>
</reference>
<dbReference type="InterPro" id="IPR035899">
    <property type="entry name" value="DBL_dom_sf"/>
</dbReference>
<sequence>MGSSLLVYLVILLLNDEIANVNSFKRGEKQDKIRFCFKNNLLASLPTAVSGEDFIYDPVTLVGGGLESGVADISPDDCWSSSEFESYSDGKREFYNLPFIIQVQEFMRAARENTKGGLERTKAAVLKRGRSFMLKTAQMAVGQAVHVPPSLSPMPEGLNPTQMLRRCILKSIVDSEKNYVDALQRIQQFYERPMLEREQRVLSERKIRTIFFRLREILQCHRIFSMALAERVQNWDRDETIGDLFVASFSRSMVHEVYTEYVGNVSMAMQILRKASATRPNFREFLNVGFQESCDRRLLPSLLMLPIQRFPQLIMLLQDMLRHTAPKHTDRLSLQMALSELEALASQLNEHRREADQHAECRAIAGTLNDRCLAKVKRGEYLLMSLQTCCFNSINTFPHFWSQ</sequence>
<dbReference type="PROSITE" id="PS50010">
    <property type="entry name" value="DH_2"/>
    <property type="match status" value="1"/>
</dbReference>
<dbReference type="GO" id="GO:0051496">
    <property type="term" value="P:positive regulation of stress fiber assembly"/>
    <property type="evidence" value="ECO:0007669"/>
    <property type="project" value="TreeGrafter"/>
</dbReference>
<feature type="signal peptide" evidence="3">
    <location>
        <begin position="1"/>
        <end position="23"/>
    </location>
</feature>
<feature type="coiled-coil region" evidence="2">
    <location>
        <begin position="334"/>
        <end position="361"/>
    </location>
</feature>
<keyword evidence="6" id="KW-1185">Reference proteome</keyword>
<evidence type="ECO:0000256" key="3">
    <source>
        <dbReference type="SAM" id="SignalP"/>
    </source>
</evidence>
<organism evidence="5 6">
    <name type="scientific">Eptatretus burgeri</name>
    <name type="common">Inshore hagfish</name>
    <dbReference type="NCBI Taxonomy" id="7764"/>
    <lineage>
        <taxon>Eukaryota</taxon>
        <taxon>Metazoa</taxon>
        <taxon>Chordata</taxon>
        <taxon>Craniata</taxon>
        <taxon>Vertebrata</taxon>
        <taxon>Cyclostomata</taxon>
        <taxon>Myxini</taxon>
        <taxon>Myxiniformes</taxon>
        <taxon>Myxinidae</taxon>
        <taxon>Eptatretinae</taxon>
        <taxon>Eptatretus</taxon>
    </lineage>
</organism>
<dbReference type="GO" id="GO:0005085">
    <property type="term" value="F:guanyl-nucleotide exchange factor activity"/>
    <property type="evidence" value="ECO:0007669"/>
    <property type="project" value="UniProtKB-KW"/>
</dbReference>
<proteinExistence type="predicted"/>
<protein>
    <recommendedName>
        <fullName evidence="4">DH domain-containing protein</fullName>
    </recommendedName>
</protein>
<name>A0A8C4QQF8_EPTBU</name>
<dbReference type="FunFam" id="1.20.900.10:FF:000003">
    <property type="entry name" value="Rho guanine nucleotide exchange factor 10 like"/>
    <property type="match status" value="1"/>
</dbReference>
<keyword evidence="1" id="KW-0344">Guanine-nucleotide releasing factor</keyword>
<accession>A0A8C4QQF8</accession>
<dbReference type="OMA" id="HAEEMIY"/>
<dbReference type="PANTHER" id="PTHR12877:SF7">
    <property type="entry name" value="RHO GUANINE NUCLEOTIDE EXCHANGE FACTOR 10-LIKE PROTEIN"/>
    <property type="match status" value="1"/>
</dbReference>
<keyword evidence="2" id="KW-0175">Coiled coil</keyword>
<dbReference type="SMART" id="SM00325">
    <property type="entry name" value="RhoGEF"/>
    <property type="match status" value="1"/>
</dbReference>
<dbReference type="Pfam" id="PF00621">
    <property type="entry name" value="RhoGEF"/>
    <property type="match status" value="1"/>
</dbReference>
<reference evidence="5" key="2">
    <citation type="submission" date="2025-09" db="UniProtKB">
        <authorList>
            <consortium name="Ensembl"/>
        </authorList>
    </citation>
    <scope>IDENTIFICATION</scope>
</reference>
<evidence type="ECO:0000313" key="6">
    <source>
        <dbReference type="Proteomes" id="UP000694388"/>
    </source>
</evidence>
<dbReference type="Proteomes" id="UP000694388">
    <property type="component" value="Unplaced"/>
</dbReference>
<dbReference type="GO" id="GO:0030036">
    <property type="term" value="P:actin cytoskeleton organization"/>
    <property type="evidence" value="ECO:0007669"/>
    <property type="project" value="TreeGrafter"/>
</dbReference>
<dbReference type="InterPro" id="IPR000219">
    <property type="entry name" value="DH_dom"/>
</dbReference>
<dbReference type="CDD" id="cd00160">
    <property type="entry name" value="RhoGEF"/>
    <property type="match status" value="1"/>
</dbReference>
<evidence type="ECO:0000313" key="5">
    <source>
        <dbReference type="Ensembl" id="ENSEBUP00000018907.1"/>
    </source>
</evidence>
<feature type="chain" id="PRO_5034990782" description="DH domain-containing protein" evidence="3">
    <location>
        <begin position="24"/>
        <end position="403"/>
    </location>
</feature>
<dbReference type="Gene3D" id="1.20.900.10">
    <property type="entry name" value="Dbl homology (DH) domain"/>
    <property type="match status" value="1"/>
</dbReference>
<dbReference type="Ensembl" id="ENSEBUT00000019483.1">
    <property type="protein sequence ID" value="ENSEBUP00000018907.1"/>
    <property type="gene ID" value="ENSEBUG00000011786.1"/>
</dbReference>
<dbReference type="SUPFAM" id="SSF48065">
    <property type="entry name" value="DBL homology domain (DH-domain)"/>
    <property type="match status" value="1"/>
</dbReference>
<dbReference type="PANTHER" id="PTHR12877">
    <property type="entry name" value="RHO GUANINE NUCLEOTIDE EXCHANGE FACTOR"/>
    <property type="match status" value="1"/>
</dbReference>
<dbReference type="AlphaFoldDB" id="A0A8C4QQF8"/>
<dbReference type="InterPro" id="IPR039919">
    <property type="entry name" value="ARHGEF10/ARHGEF17"/>
</dbReference>
<feature type="domain" description="DH" evidence="4">
    <location>
        <begin position="164"/>
        <end position="351"/>
    </location>
</feature>